<evidence type="ECO:0000313" key="1">
    <source>
        <dbReference type="EMBL" id="QPJ64487.1"/>
    </source>
</evidence>
<dbReference type="PANTHER" id="PTHR24113:SF15">
    <property type="entry name" value="NACHT DOMAIN-CONTAINING PROTEIN"/>
    <property type="match status" value="1"/>
</dbReference>
<dbReference type="InterPro" id="IPR027038">
    <property type="entry name" value="RanGap"/>
</dbReference>
<dbReference type="InterPro" id="IPR001611">
    <property type="entry name" value="Leu-rich_rpt"/>
</dbReference>
<dbReference type="AlphaFoldDB" id="A0A7T0C0Y2"/>
<dbReference type="GO" id="GO:0048471">
    <property type="term" value="C:perinuclear region of cytoplasm"/>
    <property type="evidence" value="ECO:0007669"/>
    <property type="project" value="TreeGrafter"/>
</dbReference>
<dbReference type="GO" id="GO:0031267">
    <property type="term" value="F:small GTPase binding"/>
    <property type="evidence" value="ECO:0007669"/>
    <property type="project" value="TreeGrafter"/>
</dbReference>
<dbReference type="PANTHER" id="PTHR24113">
    <property type="entry name" value="RAN GTPASE-ACTIVATING PROTEIN 1"/>
    <property type="match status" value="1"/>
</dbReference>
<dbReference type="Gene3D" id="3.80.10.10">
    <property type="entry name" value="Ribonuclease Inhibitor"/>
    <property type="match status" value="1"/>
</dbReference>
<proteinExistence type="predicted"/>
<accession>A0A7T0C0Y2</accession>
<dbReference type="Pfam" id="PF13516">
    <property type="entry name" value="LRR_6"/>
    <property type="match status" value="3"/>
</dbReference>
<evidence type="ECO:0000313" key="2">
    <source>
        <dbReference type="Proteomes" id="UP000594464"/>
    </source>
</evidence>
<dbReference type="KEGG" id="nva:G3M78_03370"/>
<dbReference type="Proteomes" id="UP000594464">
    <property type="component" value="Chromosome"/>
</dbReference>
<dbReference type="GO" id="GO:0005096">
    <property type="term" value="F:GTPase activator activity"/>
    <property type="evidence" value="ECO:0007669"/>
    <property type="project" value="InterPro"/>
</dbReference>
<protein>
    <submittedName>
        <fullName evidence="1">Uncharacterized protein</fullName>
    </submittedName>
</protein>
<reference evidence="2" key="1">
    <citation type="submission" date="2020-02" db="EMBL/GenBank/DDBJ databases">
        <title>Genomic and physiological characterization of two novel Nitrospinaceae genera.</title>
        <authorList>
            <person name="Mueller A.J."/>
            <person name="Jung M.-Y."/>
            <person name="Strachan C.R."/>
            <person name="Herbold C.W."/>
            <person name="Kirkegaard R.H."/>
            <person name="Daims H."/>
        </authorList>
    </citation>
    <scope>NUCLEOTIDE SEQUENCE [LARGE SCALE GENOMIC DNA]</scope>
</reference>
<sequence length="207" mass="23055">MPSITHFEIYRPAEPCNLVGDKLREAMDRVIKDRLSANGREFDVKGFCIGRNGITLFAEDERLANVKRLNLGGNRIGDEGLKALSESMVFSKLQWLELGGNDITAEGIESLAGAETVLRKLKTVNLYRNYLKDEGAIIFAKKNKLANLEEVDLAQNEIGDKGLIALSDSKAFPNLTAMYLDNNFTSMEAREDARVGVNFRKLQSLNL</sequence>
<dbReference type="GO" id="GO:0006913">
    <property type="term" value="P:nucleocytoplasmic transport"/>
    <property type="evidence" value="ECO:0007669"/>
    <property type="project" value="TreeGrafter"/>
</dbReference>
<organism evidence="1 2">
    <name type="scientific">Candidatus Nitrohelix vancouverensis</name>
    <dbReference type="NCBI Taxonomy" id="2705534"/>
    <lineage>
        <taxon>Bacteria</taxon>
        <taxon>Pseudomonadati</taxon>
        <taxon>Nitrospinota/Tectimicrobiota group</taxon>
        <taxon>Nitrospinota</taxon>
        <taxon>Nitrospinia</taxon>
        <taxon>Nitrospinales</taxon>
        <taxon>Nitrospinaceae</taxon>
        <taxon>Candidatus Nitrohelix</taxon>
    </lineage>
</organism>
<gene>
    <name evidence="1" type="ORF">G3M78_03370</name>
</gene>
<dbReference type="SUPFAM" id="SSF52047">
    <property type="entry name" value="RNI-like"/>
    <property type="match status" value="1"/>
</dbReference>
<dbReference type="SMART" id="SM00368">
    <property type="entry name" value="LRR_RI"/>
    <property type="match status" value="3"/>
</dbReference>
<dbReference type="InterPro" id="IPR032675">
    <property type="entry name" value="LRR_dom_sf"/>
</dbReference>
<dbReference type="GO" id="GO:0005829">
    <property type="term" value="C:cytosol"/>
    <property type="evidence" value="ECO:0007669"/>
    <property type="project" value="TreeGrafter"/>
</dbReference>
<dbReference type="EMBL" id="CP048620">
    <property type="protein sequence ID" value="QPJ64487.1"/>
    <property type="molecule type" value="Genomic_DNA"/>
</dbReference>
<name>A0A7T0C0Y2_9BACT</name>